<dbReference type="Pfam" id="PF00353">
    <property type="entry name" value="HemolysinCabind"/>
    <property type="match status" value="4"/>
</dbReference>
<organism evidence="5 6">
    <name type="scientific">Shinella fusca</name>
    <dbReference type="NCBI Taxonomy" id="544480"/>
    <lineage>
        <taxon>Bacteria</taxon>
        <taxon>Pseudomonadati</taxon>
        <taxon>Pseudomonadota</taxon>
        <taxon>Alphaproteobacteria</taxon>
        <taxon>Hyphomicrobiales</taxon>
        <taxon>Rhizobiaceae</taxon>
        <taxon>Shinella</taxon>
    </lineage>
</organism>
<name>A0A7W7YRY0_9HYPH</name>
<dbReference type="SUPFAM" id="SSF51120">
    <property type="entry name" value="beta-Roll"/>
    <property type="match status" value="2"/>
</dbReference>
<feature type="compositionally biased region" description="Basic and acidic residues" evidence="3">
    <location>
        <begin position="57"/>
        <end position="69"/>
    </location>
</feature>
<dbReference type="EMBL" id="JACHIK010000002">
    <property type="protein sequence ID" value="MBB5041129.1"/>
    <property type="molecule type" value="Genomic_DNA"/>
</dbReference>
<dbReference type="Pfam" id="PF17892">
    <property type="entry name" value="Cadherin_5"/>
    <property type="match status" value="1"/>
</dbReference>
<dbReference type="GO" id="GO:0005576">
    <property type="term" value="C:extracellular region"/>
    <property type="evidence" value="ECO:0007669"/>
    <property type="project" value="UniProtKB-SubCell"/>
</dbReference>
<dbReference type="PANTHER" id="PTHR38340:SF1">
    <property type="entry name" value="S-LAYER PROTEIN"/>
    <property type="match status" value="1"/>
</dbReference>
<evidence type="ECO:0000256" key="2">
    <source>
        <dbReference type="ARBA" id="ARBA00022525"/>
    </source>
</evidence>
<evidence type="ECO:0000259" key="4">
    <source>
        <dbReference type="Pfam" id="PF17892"/>
    </source>
</evidence>
<dbReference type="Proteomes" id="UP000535406">
    <property type="component" value="Unassembled WGS sequence"/>
</dbReference>
<evidence type="ECO:0000313" key="6">
    <source>
        <dbReference type="Proteomes" id="UP000535406"/>
    </source>
</evidence>
<feature type="region of interest" description="Disordered" evidence="3">
    <location>
        <begin position="157"/>
        <end position="204"/>
    </location>
</feature>
<dbReference type="PROSITE" id="PS00330">
    <property type="entry name" value="HEMOLYSIN_CALCIUM"/>
    <property type="match status" value="2"/>
</dbReference>
<dbReference type="InterPro" id="IPR050557">
    <property type="entry name" value="RTX_toxin/Mannuronan_C5-epim"/>
</dbReference>
<feature type="compositionally biased region" description="Acidic residues" evidence="3">
    <location>
        <begin position="183"/>
        <end position="197"/>
    </location>
</feature>
<dbReference type="InterPro" id="IPR018511">
    <property type="entry name" value="Hemolysin-typ_Ca-bd_CS"/>
</dbReference>
<comment type="subcellular location">
    <subcellularLocation>
        <location evidence="1">Secreted</location>
    </subcellularLocation>
</comment>
<feature type="domain" description="Cadherin-like" evidence="4">
    <location>
        <begin position="202"/>
        <end position="286"/>
    </location>
</feature>
<feature type="region of interest" description="Disordered" evidence="3">
    <location>
        <begin position="56"/>
        <end position="82"/>
    </location>
</feature>
<proteinExistence type="predicted"/>
<dbReference type="AlphaFoldDB" id="A0A7W7YRY0"/>
<reference evidence="5 6" key="1">
    <citation type="submission" date="2020-08" db="EMBL/GenBank/DDBJ databases">
        <title>Genomic Encyclopedia of Type Strains, Phase IV (KMG-IV): sequencing the most valuable type-strain genomes for metagenomic binning, comparative biology and taxonomic classification.</title>
        <authorList>
            <person name="Goeker M."/>
        </authorList>
    </citation>
    <scope>NUCLEOTIDE SEQUENCE [LARGE SCALE GENOMIC DNA]</scope>
    <source>
        <strain evidence="5 6">DSM 21319</strain>
    </source>
</reference>
<evidence type="ECO:0000256" key="1">
    <source>
        <dbReference type="ARBA" id="ARBA00004613"/>
    </source>
</evidence>
<evidence type="ECO:0000256" key="3">
    <source>
        <dbReference type="SAM" id="MobiDB-lite"/>
    </source>
</evidence>
<keyword evidence="2" id="KW-0964">Secreted</keyword>
<dbReference type="PRINTS" id="PR00313">
    <property type="entry name" value="CABNDNGRPT"/>
</dbReference>
<evidence type="ECO:0000313" key="5">
    <source>
        <dbReference type="EMBL" id="MBB5041129.1"/>
    </source>
</evidence>
<dbReference type="GO" id="GO:0005509">
    <property type="term" value="F:calcium ion binding"/>
    <property type="evidence" value="ECO:0007669"/>
    <property type="project" value="InterPro"/>
</dbReference>
<dbReference type="RefSeq" id="WP_184140541.1">
    <property type="nucleotide sequence ID" value="NZ_JACHIK010000002.1"/>
</dbReference>
<dbReference type="Gene3D" id="2.150.10.10">
    <property type="entry name" value="Serralysin-like metalloprotease, C-terminal"/>
    <property type="match status" value="3"/>
</dbReference>
<protein>
    <submittedName>
        <fullName evidence="5">Ca2+-binding RTX toxin-like protein</fullName>
    </submittedName>
</protein>
<comment type="caution">
    <text evidence="5">The sequence shown here is derived from an EMBL/GenBank/DDBJ whole genome shotgun (WGS) entry which is preliminary data.</text>
</comment>
<accession>A0A7W7YRY0</accession>
<dbReference type="InterPro" id="IPR011049">
    <property type="entry name" value="Serralysin-like_metalloprot_C"/>
</dbReference>
<dbReference type="PANTHER" id="PTHR38340">
    <property type="entry name" value="S-LAYER PROTEIN"/>
    <property type="match status" value="1"/>
</dbReference>
<sequence length="632" mass="66470">MIIDIKATRQAPAEPDPSRRYVLKGAELKSRTPFALGLMLAGLVLYLRSFFESNARPAEEGEEDRKTEKEDEGSSTGAGVAQDLVLPVDHALSSPDDYPQESDLPADERFLKELARPESLQAGITFDIDVKGWVGAKSFGFGSLAANDNAFPGSLFHAPATGSNPRGGKSRPDIPGAGSAGPDDGETETDAPGEDGETERANRAPRVTGPVYLLDVTGCASLVIALSDLLRNAQDPDGDVLSIRNLTISHGTLVPANGYWLFQGGAKLEGQVTLSYQITDGDFFVDQVAYFNVRRNVIEGSDGNDIILGTACGDDIAGGAGDDNIDARGGDDVVAGGNGDDHIVAGDGDDIVFAGNGDDIVFGGAGNDTISGGDGDDRLYGDDGNDVLFGDAGNDMLFGGAGADILDGGEGDDRLYGDDGDDLLIDGPGRDVNFGGDGDDRVVAAPDGDDDIHDGGDGHDTIDYSRTASGVTIDLDEGRASGVEIGSDTLSSFEAAIGGSGNDYITASTRHATVLTGGAGDDVFRFLPPALPAEGAGPPVAANHIILDFAVGDRIHMSKYDIFERVLDRHEDQFEAIYGDDFEEDDIAIRYRHDRVDELSRTVIEADFNRDGIWETTVTIDGARMLVVIEQV</sequence>
<dbReference type="InterPro" id="IPR041690">
    <property type="entry name" value="Cadherin_5"/>
</dbReference>
<dbReference type="InterPro" id="IPR001343">
    <property type="entry name" value="Hemolysn_Ca-bd"/>
</dbReference>
<keyword evidence="6" id="KW-1185">Reference proteome</keyword>
<gene>
    <name evidence="5" type="ORF">HNQ66_000512</name>
</gene>